<dbReference type="Gramene" id="CDP15696">
    <property type="protein sequence ID" value="CDP15696"/>
    <property type="gene ID" value="GSCOC_T00015686001"/>
</dbReference>
<evidence type="ECO:0000256" key="3">
    <source>
        <dbReference type="ARBA" id="ARBA00011738"/>
    </source>
</evidence>
<evidence type="ECO:0000256" key="1">
    <source>
        <dbReference type="ARBA" id="ARBA00001947"/>
    </source>
</evidence>
<dbReference type="GO" id="GO:0008270">
    <property type="term" value="F:zinc ion binding"/>
    <property type="evidence" value="ECO:0007669"/>
    <property type="project" value="InterPro"/>
</dbReference>
<accession>A0A068V4Z8</accession>
<dbReference type="Pfam" id="PF00107">
    <property type="entry name" value="ADH_zinc_N"/>
    <property type="match status" value="1"/>
</dbReference>
<dbReference type="InterPro" id="IPR011032">
    <property type="entry name" value="GroES-like_sf"/>
</dbReference>
<dbReference type="OrthoDB" id="417550at2759"/>
<dbReference type="PhylomeDB" id="A0A068V4Z8"/>
<dbReference type="Gene3D" id="3.90.180.10">
    <property type="entry name" value="Medium-chain alcohol dehydrogenases, catalytic domain"/>
    <property type="match status" value="1"/>
</dbReference>
<dbReference type="AlphaFoldDB" id="A0A068V4Z8"/>
<keyword evidence="12" id="KW-1185">Reference proteome</keyword>
<dbReference type="GO" id="GO:0051903">
    <property type="term" value="F:S-(hydroxymethyl)glutathione dehydrogenase [NAD(P)+] activity"/>
    <property type="evidence" value="ECO:0007669"/>
    <property type="project" value="TreeGrafter"/>
</dbReference>
<dbReference type="Proteomes" id="UP000295252">
    <property type="component" value="Chromosome IX"/>
</dbReference>
<dbReference type="GO" id="GO:0046294">
    <property type="term" value="P:formaldehyde catabolic process"/>
    <property type="evidence" value="ECO:0007669"/>
    <property type="project" value="TreeGrafter"/>
</dbReference>
<dbReference type="Gene3D" id="3.40.50.720">
    <property type="entry name" value="NAD(P)-binding Rossmann-like Domain"/>
    <property type="match status" value="1"/>
</dbReference>
<evidence type="ECO:0000313" key="12">
    <source>
        <dbReference type="Proteomes" id="UP000295252"/>
    </source>
</evidence>
<gene>
    <name evidence="11" type="ORF">GSCOC_T00015686001</name>
</gene>
<comment type="cofactor">
    <cofactor evidence="1 8">
        <name>Zn(2+)</name>
        <dbReference type="ChEBI" id="CHEBI:29105"/>
    </cofactor>
</comment>
<dbReference type="FunFam" id="3.40.50.720:FF:000003">
    <property type="entry name" value="S-(hydroxymethyl)glutathione dehydrogenase"/>
    <property type="match status" value="1"/>
</dbReference>
<dbReference type="PANTHER" id="PTHR43880:SF10">
    <property type="entry name" value="ALCOHOL DEHYDROGENASE-LIKE 2"/>
    <property type="match status" value="1"/>
</dbReference>
<dbReference type="PROSITE" id="PS00059">
    <property type="entry name" value="ADH_ZINC"/>
    <property type="match status" value="1"/>
</dbReference>
<evidence type="ECO:0000259" key="10">
    <source>
        <dbReference type="Pfam" id="PF08240"/>
    </source>
</evidence>
<proteinExistence type="inferred from homology"/>
<organism evidence="11 12">
    <name type="scientific">Coffea canephora</name>
    <name type="common">Robusta coffee</name>
    <dbReference type="NCBI Taxonomy" id="49390"/>
    <lineage>
        <taxon>Eukaryota</taxon>
        <taxon>Viridiplantae</taxon>
        <taxon>Streptophyta</taxon>
        <taxon>Embryophyta</taxon>
        <taxon>Tracheophyta</taxon>
        <taxon>Spermatophyta</taxon>
        <taxon>Magnoliopsida</taxon>
        <taxon>eudicotyledons</taxon>
        <taxon>Gunneridae</taxon>
        <taxon>Pentapetalae</taxon>
        <taxon>asterids</taxon>
        <taxon>lamiids</taxon>
        <taxon>Gentianales</taxon>
        <taxon>Rubiaceae</taxon>
        <taxon>Ixoroideae</taxon>
        <taxon>Gardenieae complex</taxon>
        <taxon>Bertiereae - Coffeeae clade</taxon>
        <taxon>Coffeeae</taxon>
        <taxon>Coffea</taxon>
    </lineage>
</organism>
<dbReference type="SUPFAM" id="SSF51735">
    <property type="entry name" value="NAD(P)-binding Rossmann-fold domains"/>
    <property type="match status" value="1"/>
</dbReference>
<sequence length="425" mass="46389">MEVKFQAWDTAGKPIRCKAAMARKAGEPLVMEEVEVAPPKAWEVRIKILCTSLCHSDVTFWKTPAGPASFFPRIFGHEAAGVVESVGENVEEVKGGDLVLPIFQRNCGECRDCKSEKGNACSKFPVQFYEGMPRDGTSRFTDMNGEIVHHFFGVSSFAEYTVVDISQVVKMSLEIPIDKACLLSCGVTTGVGAACKFARVEEGSVVAIFGLGAVGLAVAEGARLCKASRIIGVDLNPEKFEIGKKFGITDFVNPTSCGEKSVSQVIQEMTDGGADYCFECIGLASLMADAFNSSRQGGGKTVVLGVEMHGSPLSINAYEILRGRTVMGCLFGGLKPKSDISSFAKMYLDHELNLDGFITHEVSFKDINQAFDLLLQGKSLRCIIWMDNIKRLYRASRIIGVDLNPEKFEICWLSYISSQDMNLLN</sequence>
<dbReference type="SUPFAM" id="SSF50129">
    <property type="entry name" value="GroES-like"/>
    <property type="match status" value="2"/>
</dbReference>
<dbReference type="FunFam" id="3.90.180.10:FF:000007">
    <property type="entry name" value="Alcohol dehydrogenase 6"/>
    <property type="match status" value="1"/>
</dbReference>
<evidence type="ECO:0000256" key="7">
    <source>
        <dbReference type="ARBA" id="ARBA00023027"/>
    </source>
</evidence>
<dbReference type="InterPro" id="IPR002328">
    <property type="entry name" value="ADH_Zn_CS"/>
</dbReference>
<keyword evidence="5 8" id="KW-0862">Zinc</keyword>
<evidence type="ECO:0000313" key="11">
    <source>
        <dbReference type="EMBL" id="CDP15696.1"/>
    </source>
</evidence>
<evidence type="ECO:0008006" key="13">
    <source>
        <dbReference type="Google" id="ProtNLM"/>
    </source>
</evidence>
<comment type="subunit">
    <text evidence="3">Homodimer.</text>
</comment>
<evidence type="ECO:0000256" key="2">
    <source>
        <dbReference type="ARBA" id="ARBA00010902"/>
    </source>
</evidence>
<evidence type="ECO:0000259" key="9">
    <source>
        <dbReference type="Pfam" id="PF00107"/>
    </source>
</evidence>
<dbReference type="FunCoup" id="A0A068V4Z8">
    <property type="interactions" value="375"/>
</dbReference>
<dbReference type="PANTHER" id="PTHR43880">
    <property type="entry name" value="ALCOHOL DEHYDROGENASE"/>
    <property type="match status" value="1"/>
</dbReference>
<dbReference type="EMBL" id="HG739188">
    <property type="protein sequence ID" value="CDP15696.1"/>
    <property type="molecule type" value="Genomic_DNA"/>
</dbReference>
<keyword evidence="7" id="KW-0520">NAD</keyword>
<dbReference type="InterPro" id="IPR013154">
    <property type="entry name" value="ADH-like_N"/>
</dbReference>
<dbReference type="InterPro" id="IPR036291">
    <property type="entry name" value="NAD(P)-bd_dom_sf"/>
</dbReference>
<dbReference type="GO" id="GO:0005829">
    <property type="term" value="C:cytosol"/>
    <property type="evidence" value="ECO:0007669"/>
    <property type="project" value="TreeGrafter"/>
</dbReference>
<evidence type="ECO:0000256" key="8">
    <source>
        <dbReference type="RuleBase" id="RU361277"/>
    </source>
</evidence>
<reference evidence="12" key="1">
    <citation type="journal article" date="2014" name="Science">
        <title>The coffee genome provides insight into the convergent evolution of caffeine biosynthesis.</title>
        <authorList>
            <person name="Denoeud F."/>
            <person name="Carretero-Paulet L."/>
            <person name="Dereeper A."/>
            <person name="Droc G."/>
            <person name="Guyot R."/>
            <person name="Pietrella M."/>
            <person name="Zheng C."/>
            <person name="Alberti A."/>
            <person name="Anthony F."/>
            <person name="Aprea G."/>
            <person name="Aury J.M."/>
            <person name="Bento P."/>
            <person name="Bernard M."/>
            <person name="Bocs S."/>
            <person name="Campa C."/>
            <person name="Cenci A."/>
            <person name="Combes M.C."/>
            <person name="Crouzillat D."/>
            <person name="Da Silva C."/>
            <person name="Daddiego L."/>
            <person name="De Bellis F."/>
            <person name="Dussert S."/>
            <person name="Garsmeur O."/>
            <person name="Gayraud T."/>
            <person name="Guignon V."/>
            <person name="Jahn K."/>
            <person name="Jamilloux V."/>
            <person name="Joet T."/>
            <person name="Labadie K."/>
            <person name="Lan T."/>
            <person name="Leclercq J."/>
            <person name="Lepelley M."/>
            <person name="Leroy T."/>
            <person name="Li L.T."/>
            <person name="Librado P."/>
            <person name="Lopez L."/>
            <person name="Munoz A."/>
            <person name="Noel B."/>
            <person name="Pallavicini A."/>
            <person name="Perrotta G."/>
            <person name="Poncet V."/>
            <person name="Pot D."/>
            <person name="Priyono X."/>
            <person name="Rigoreau M."/>
            <person name="Rouard M."/>
            <person name="Rozas J."/>
            <person name="Tranchant-Dubreuil C."/>
            <person name="VanBuren R."/>
            <person name="Zhang Q."/>
            <person name="Andrade A.C."/>
            <person name="Argout X."/>
            <person name="Bertrand B."/>
            <person name="de Kochko A."/>
            <person name="Graziosi G."/>
            <person name="Henry R.J."/>
            <person name="Jayarama X."/>
            <person name="Ming R."/>
            <person name="Nagai C."/>
            <person name="Rounsley S."/>
            <person name="Sankoff D."/>
            <person name="Giuliano G."/>
            <person name="Albert V.A."/>
            <person name="Wincker P."/>
            <person name="Lashermes P."/>
        </authorList>
    </citation>
    <scope>NUCLEOTIDE SEQUENCE [LARGE SCALE GENOMIC DNA]</scope>
    <source>
        <strain evidence="12">cv. DH200-94</strain>
    </source>
</reference>
<comment type="similarity">
    <text evidence="2">Belongs to the zinc-containing alcohol dehydrogenase family. Class-III subfamily.</text>
</comment>
<dbReference type="STRING" id="49390.A0A068V4Z8"/>
<dbReference type="OMA" id="EFKQKSA"/>
<evidence type="ECO:0000256" key="6">
    <source>
        <dbReference type="ARBA" id="ARBA00023002"/>
    </source>
</evidence>
<keyword evidence="6" id="KW-0560">Oxidoreductase</keyword>
<dbReference type="InterPro" id="IPR013149">
    <property type="entry name" value="ADH-like_C"/>
</dbReference>
<name>A0A068V4Z8_COFCA</name>
<evidence type="ECO:0000256" key="5">
    <source>
        <dbReference type="ARBA" id="ARBA00022833"/>
    </source>
</evidence>
<evidence type="ECO:0000256" key="4">
    <source>
        <dbReference type="ARBA" id="ARBA00022723"/>
    </source>
</evidence>
<dbReference type="InParanoid" id="A0A068V4Z8"/>
<feature type="domain" description="Alcohol dehydrogenase-like N-terminal" evidence="10">
    <location>
        <begin position="43"/>
        <end position="171"/>
    </location>
</feature>
<feature type="domain" description="Alcohol dehydrogenase-like C-terminal" evidence="9">
    <location>
        <begin position="213"/>
        <end position="340"/>
    </location>
</feature>
<dbReference type="Pfam" id="PF08240">
    <property type="entry name" value="ADH_N"/>
    <property type="match status" value="1"/>
</dbReference>
<keyword evidence="4 8" id="KW-0479">Metal-binding</keyword>
<protein>
    <recommendedName>
        <fullName evidence="13">Enoyl reductase (ER) domain-containing protein</fullName>
    </recommendedName>
</protein>